<feature type="region of interest" description="Disordered" evidence="1">
    <location>
        <begin position="1"/>
        <end position="20"/>
    </location>
</feature>
<dbReference type="AlphaFoldDB" id="A0A5B0Q5W5"/>
<name>A0A5B0Q5W5_PUCGR</name>
<organism evidence="2 4">
    <name type="scientific">Puccinia graminis f. sp. tritici</name>
    <dbReference type="NCBI Taxonomy" id="56615"/>
    <lineage>
        <taxon>Eukaryota</taxon>
        <taxon>Fungi</taxon>
        <taxon>Dikarya</taxon>
        <taxon>Basidiomycota</taxon>
        <taxon>Pucciniomycotina</taxon>
        <taxon>Pucciniomycetes</taxon>
        <taxon>Pucciniales</taxon>
        <taxon>Pucciniaceae</taxon>
        <taxon>Puccinia</taxon>
    </lineage>
</organism>
<comment type="caution">
    <text evidence="2">The sequence shown here is derived from an EMBL/GenBank/DDBJ whole genome shotgun (WGS) entry which is preliminary data.</text>
</comment>
<dbReference type="EMBL" id="VDEP01000002">
    <property type="protein sequence ID" value="KAA1138584.1"/>
    <property type="molecule type" value="Genomic_DNA"/>
</dbReference>
<reference evidence="4 5" key="1">
    <citation type="submission" date="2019-05" db="EMBL/GenBank/DDBJ databases">
        <title>Emergence of the Ug99 lineage of the wheat stem rust pathogen through somatic hybridization.</title>
        <authorList>
            <person name="Li F."/>
            <person name="Upadhyaya N.M."/>
            <person name="Sperschneider J."/>
            <person name="Matny O."/>
            <person name="Nguyen-Phuc H."/>
            <person name="Mago R."/>
            <person name="Raley C."/>
            <person name="Miller M.E."/>
            <person name="Silverstein K.A.T."/>
            <person name="Henningsen E."/>
            <person name="Hirsch C.D."/>
            <person name="Visser B."/>
            <person name="Pretorius Z.A."/>
            <person name="Steffenson B.J."/>
            <person name="Schwessinger B."/>
            <person name="Dodds P.N."/>
            <person name="Figueroa M."/>
        </authorList>
    </citation>
    <scope>NUCLEOTIDE SEQUENCE [LARGE SCALE GENOMIC DNA]</scope>
    <source>
        <strain evidence="2">21-0</strain>
        <strain evidence="3 5">Ug99</strain>
    </source>
</reference>
<evidence type="ECO:0000313" key="5">
    <source>
        <dbReference type="Proteomes" id="UP000325313"/>
    </source>
</evidence>
<evidence type="ECO:0000256" key="1">
    <source>
        <dbReference type="SAM" id="MobiDB-lite"/>
    </source>
</evidence>
<gene>
    <name evidence="2" type="ORF">PGT21_013723</name>
    <name evidence="3" type="ORF">PGTUg99_030080</name>
</gene>
<keyword evidence="4" id="KW-1185">Reference proteome</keyword>
<accession>A0A5B0Q5W5</accession>
<sequence length="72" mass="8539">MFSLIPASSQTGREEDPRKFTDVSHFNIPHHSLPWPDHRERDPLTYCRRPDQQPKWTPASRCKTVATWLEDH</sequence>
<proteinExistence type="predicted"/>
<evidence type="ECO:0000313" key="2">
    <source>
        <dbReference type="EMBL" id="KAA1108469.1"/>
    </source>
</evidence>
<protein>
    <submittedName>
        <fullName evidence="2">Uncharacterized protein</fullName>
    </submittedName>
</protein>
<dbReference type="Proteomes" id="UP000325313">
    <property type="component" value="Unassembled WGS sequence"/>
</dbReference>
<feature type="compositionally biased region" description="Polar residues" evidence="1">
    <location>
        <begin position="1"/>
        <end position="11"/>
    </location>
</feature>
<dbReference type="OrthoDB" id="10268103at2759"/>
<dbReference type="EMBL" id="VSWC01000028">
    <property type="protein sequence ID" value="KAA1108469.1"/>
    <property type="molecule type" value="Genomic_DNA"/>
</dbReference>
<evidence type="ECO:0000313" key="4">
    <source>
        <dbReference type="Proteomes" id="UP000324748"/>
    </source>
</evidence>
<evidence type="ECO:0000313" key="3">
    <source>
        <dbReference type="EMBL" id="KAA1138584.1"/>
    </source>
</evidence>
<dbReference type="Proteomes" id="UP000324748">
    <property type="component" value="Unassembled WGS sequence"/>
</dbReference>